<dbReference type="GO" id="GO:0003682">
    <property type="term" value="F:chromatin binding"/>
    <property type="evidence" value="ECO:0007669"/>
    <property type="project" value="InterPro"/>
</dbReference>
<evidence type="ECO:0000256" key="12">
    <source>
        <dbReference type="RuleBase" id="RU365058"/>
    </source>
</evidence>
<sequence>MGITSRIRDQLYGKKVPPQFEWLGEEVEATGKQRRQVERTFYRWPHTGRTSFYQGVRTLLNYALMFFNVYKYIKCLPIYKNTDSNEPRCEVRWYSRVTAIASSTFRNLAPGCPPVDKELEVVFEERNFVTDVDVESIFCMCTVEEVTPETVPSTVPRRKNVKGPFYVCRFSYRSKKPQLQPLNLDGVNSIEKNETHQRLAARRSLVIDLSNVGSSVKVSKTPSKSSRDKENNPKTPKSAKKSRDRSVSPEIPFQGDIVKYELLRNVNSPARSSRTPTKSLVKSEAKTPKSAKKSGNKNVSPEIPFRENRYRVMTPSELDLPSSVKLKLRRLEDESPTTFGDIQLPISLKRKAIAEADNISSKKQRIALEDISQTQSPFRRRTNVVNYQQLNRGEVDRDGNKTPVTPKSKSKYKSNNFSGFNSPVKSNNSNTKSLATPTKASTAAIKNSESPFKSPLKNEKGSSPSQSPLMSPKELKDKIKQIGKVRALKKDEISDLLGSSSDEDKTPQKKAKLPPKSKSTAKKRFVCDECGDKFSTRTELQDHEEEHEDFKPITKTPGRRKAVKSKKTESKTPRKTSQRSLATPGMPEREGPVAFPQTPLEKARSVLHVSAVPRELPCREEEYAEIFGFVEGKLQDGTGGCLYISGVPGTGKTATVREVVRYLKELVSEGDLPQFDYQEINAMRLTEPHQLWVQVWKHLTGQKVTAAHAASLLEKRFSTPAPRREPTLLLVDELDMLWTRKQDVMYNLFDWPSRPGSKLIIVAIANTMDLPERVMINRVASRLGLTRMNFQPYNHEQLQTIVESRLMGIDAFDTNAVRLVARKTAAASGDARRALDICRRATEIAERKAVTGTSKSPRSSPRKSPTKGHKTQAIVELMDVDQAIKEMFSSPMIMAIRSCSLMEQYLLKAVIAEFMRTGLEEAVLSRVIDQFGSIVRFEGYQPACVSEIMLMLNRLAQQTLILTEHSRQDLAMRVRLNISMDDVNYALQQNVA</sequence>
<feature type="compositionally biased region" description="Polar residues" evidence="13">
    <location>
        <begin position="423"/>
        <end position="451"/>
    </location>
</feature>
<dbReference type="PROSITE" id="PS51038">
    <property type="entry name" value="BAH"/>
    <property type="match status" value="1"/>
</dbReference>
<dbReference type="FunFam" id="1.10.8.60:FF:000062">
    <property type="entry name" value="Origin recognition complex subunit 1"/>
    <property type="match status" value="1"/>
</dbReference>
<name>A0AAV2PRC0_MEGNR</name>
<feature type="compositionally biased region" description="Basic residues" evidence="13">
    <location>
        <begin position="508"/>
        <end position="522"/>
    </location>
</feature>
<feature type="compositionally biased region" description="Polar residues" evidence="13">
    <location>
        <begin position="268"/>
        <end position="280"/>
    </location>
</feature>
<evidence type="ECO:0000256" key="7">
    <source>
        <dbReference type="ARBA" id="ARBA00022840"/>
    </source>
</evidence>
<dbReference type="InterPro" id="IPR015163">
    <property type="entry name" value="Cdc6_C"/>
</dbReference>
<evidence type="ECO:0000259" key="15">
    <source>
        <dbReference type="PROSITE" id="PS51038"/>
    </source>
</evidence>
<dbReference type="Gene3D" id="3.30.160.60">
    <property type="entry name" value="Classic Zinc Finger"/>
    <property type="match status" value="1"/>
</dbReference>
<feature type="region of interest" description="Disordered" evidence="13">
    <location>
        <begin position="268"/>
        <end position="306"/>
    </location>
</feature>
<evidence type="ECO:0000256" key="1">
    <source>
        <dbReference type="ARBA" id="ARBA00004123"/>
    </source>
</evidence>
<evidence type="ECO:0000256" key="8">
    <source>
        <dbReference type="ARBA" id="ARBA00022842"/>
    </source>
</evidence>
<dbReference type="InterPro" id="IPR013087">
    <property type="entry name" value="Znf_C2H2_type"/>
</dbReference>
<keyword evidence="11" id="KW-0863">Zinc-finger</keyword>
<keyword evidence="6 12" id="KW-0547">Nucleotide-binding</keyword>
<reference evidence="16 17" key="1">
    <citation type="submission" date="2024-05" db="EMBL/GenBank/DDBJ databases">
        <authorList>
            <person name="Wallberg A."/>
        </authorList>
    </citation>
    <scope>NUCLEOTIDE SEQUENCE [LARGE SCALE GENOMIC DNA]</scope>
</reference>
<dbReference type="GO" id="GO:0005664">
    <property type="term" value="C:nuclear origin of replication recognition complex"/>
    <property type="evidence" value="ECO:0007669"/>
    <property type="project" value="TreeGrafter"/>
</dbReference>
<dbReference type="GO" id="GO:0016887">
    <property type="term" value="F:ATP hydrolysis activity"/>
    <property type="evidence" value="ECO:0007669"/>
    <property type="project" value="InterPro"/>
</dbReference>
<dbReference type="FunFam" id="3.40.50.300:FF:000199">
    <property type="entry name" value="Origin recognition complex subunit 1"/>
    <property type="match status" value="1"/>
</dbReference>
<dbReference type="InterPro" id="IPR003959">
    <property type="entry name" value="ATPase_AAA_core"/>
</dbReference>
<feature type="region of interest" description="Disordered" evidence="13">
    <location>
        <begin position="216"/>
        <end position="250"/>
    </location>
</feature>
<comment type="function">
    <text evidence="12">Component of the origin recognition complex (ORC) that binds origins of replication. DNA-binding is ATP-dependent, however specific DNA sequences that define origins of replication have not been identified so far. ORC is required to assemble the pre-replication complex necessary to initiate DNA replication.</text>
</comment>
<dbReference type="InterPro" id="IPR001025">
    <property type="entry name" value="BAH_dom"/>
</dbReference>
<keyword evidence="17" id="KW-1185">Reference proteome</keyword>
<feature type="region of interest" description="Disordered" evidence="13">
    <location>
        <begin position="388"/>
        <end position="522"/>
    </location>
</feature>
<comment type="caution">
    <text evidence="16">The sequence shown here is derived from an EMBL/GenBank/DDBJ whole genome shotgun (WGS) entry which is preliminary data.</text>
</comment>
<dbReference type="InterPro" id="IPR003593">
    <property type="entry name" value="AAA+_ATPase"/>
</dbReference>
<dbReference type="PROSITE" id="PS00028">
    <property type="entry name" value="ZINC_FINGER_C2H2_1"/>
    <property type="match status" value="1"/>
</dbReference>
<evidence type="ECO:0000256" key="6">
    <source>
        <dbReference type="ARBA" id="ARBA00022741"/>
    </source>
</evidence>
<evidence type="ECO:0000256" key="4">
    <source>
        <dbReference type="ARBA" id="ARBA00022705"/>
    </source>
</evidence>
<evidence type="ECO:0000256" key="5">
    <source>
        <dbReference type="ARBA" id="ARBA00022723"/>
    </source>
</evidence>
<feature type="region of interest" description="Disordered" evidence="13">
    <location>
        <begin position="537"/>
        <end position="595"/>
    </location>
</feature>
<evidence type="ECO:0000256" key="10">
    <source>
        <dbReference type="ARBA" id="ARBA00023242"/>
    </source>
</evidence>
<dbReference type="Proteomes" id="UP001497623">
    <property type="component" value="Unassembled WGS sequence"/>
</dbReference>
<dbReference type="Pfam" id="PF22606">
    <property type="entry name" value="Cdc6-ORC-like_ATPase_lid"/>
    <property type="match status" value="1"/>
</dbReference>
<feature type="domain" description="C2H2-type" evidence="14">
    <location>
        <begin position="525"/>
        <end position="552"/>
    </location>
</feature>
<feature type="non-terminal residue" evidence="16">
    <location>
        <position position="992"/>
    </location>
</feature>
<dbReference type="PROSITE" id="PS50157">
    <property type="entry name" value="ZINC_FINGER_C2H2_2"/>
    <property type="match status" value="1"/>
</dbReference>
<comment type="subunit">
    <text evidence="12">ORC is composed of six subunits.</text>
</comment>
<keyword evidence="7 12" id="KW-0067">ATP-binding</keyword>
<comment type="similarity">
    <text evidence="2 12">Belongs to the ORC1 family.</text>
</comment>
<dbReference type="GO" id="GO:0033314">
    <property type="term" value="P:mitotic DNA replication checkpoint signaling"/>
    <property type="evidence" value="ECO:0007669"/>
    <property type="project" value="TreeGrafter"/>
</dbReference>
<keyword evidence="10 12" id="KW-0539">Nucleus</keyword>
<dbReference type="PANTHER" id="PTHR10763">
    <property type="entry name" value="CELL DIVISION CONTROL PROTEIN 6-RELATED"/>
    <property type="match status" value="1"/>
</dbReference>
<keyword evidence="8" id="KW-0460">Magnesium</keyword>
<proteinExistence type="inferred from homology"/>
<dbReference type="InterPro" id="IPR043151">
    <property type="entry name" value="BAH_sf"/>
</dbReference>
<evidence type="ECO:0000256" key="3">
    <source>
        <dbReference type="ARBA" id="ARBA00019081"/>
    </source>
</evidence>
<evidence type="ECO:0000256" key="9">
    <source>
        <dbReference type="ARBA" id="ARBA00023125"/>
    </source>
</evidence>
<feature type="region of interest" description="Disordered" evidence="13">
    <location>
        <begin position="848"/>
        <end position="870"/>
    </location>
</feature>
<feature type="compositionally biased region" description="Low complexity" evidence="13">
    <location>
        <begin position="413"/>
        <end position="422"/>
    </location>
</feature>
<dbReference type="SMART" id="SM00355">
    <property type="entry name" value="ZnF_C2H2"/>
    <property type="match status" value="1"/>
</dbReference>
<dbReference type="Pfam" id="PF00004">
    <property type="entry name" value="AAA"/>
    <property type="match status" value="1"/>
</dbReference>
<dbReference type="AlphaFoldDB" id="A0AAV2PRC0"/>
<dbReference type="EMBL" id="CAXKWB010000985">
    <property type="protein sequence ID" value="CAL4063001.1"/>
    <property type="molecule type" value="Genomic_DNA"/>
</dbReference>
<dbReference type="CDD" id="cd08768">
    <property type="entry name" value="Cdc6_C"/>
    <property type="match status" value="1"/>
</dbReference>
<dbReference type="InterPro" id="IPR050311">
    <property type="entry name" value="ORC1/CDC6"/>
</dbReference>
<feature type="compositionally biased region" description="Basic residues" evidence="13">
    <location>
        <begin position="860"/>
        <end position="870"/>
    </location>
</feature>
<gene>
    <name evidence="16" type="ORF">MNOR_LOCUS3016</name>
</gene>
<dbReference type="SUPFAM" id="SSF52540">
    <property type="entry name" value="P-loop containing nucleoside triphosphate hydrolases"/>
    <property type="match status" value="1"/>
</dbReference>
<dbReference type="Gene3D" id="1.10.8.60">
    <property type="match status" value="1"/>
</dbReference>
<keyword evidence="11" id="KW-0862">Zinc</keyword>
<keyword evidence="9 12" id="KW-0238">DNA-binding</keyword>
<dbReference type="PANTHER" id="PTHR10763:SF23">
    <property type="entry name" value="ORIGIN RECOGNITION COMPLEX SUBUNIT 1"/>
    <property type="match status" value="1"/>
</dbReference>
<dbReference type="SMART" id="SM01074">
    <property type="entry name" value="Cdc6_C"/>
    <property type="match status" value="1"/>
</dbReference>
<evidence type="ECO:0000313" key="17">
    <source>
        <dbReference type="Proteomes" id="UP001497623"/>
    </source>
</evidence>
<protein>
    <recommendedName>
        <fullName evidence="3 12">Origin recognition complex subunit 1</fullName>
    </recommendedName>
</protein>
<keyword evidence="4 12" id="KW-0235">DNA replication</keyword>
<dbReference type="GO" id="GO:0006270">
    <property type="term" value="P:DNA replication initiation"/>
    <property type="evidence" value="ECO:0007669"/>
    <property type="project" value="TreeGrafter"/>
</dbReference>
<dbReference type="GO" id="GO:0008270">
    <property type="term" value="F:zinc ion binding"/>
    <property type="evidence" value="ECO:0007669"/>
    <property type="project" value="UniProtKB-KW"/>
</dbReference>
<dbReference type="Pfam" id="PF09079">
    <property type="entry name" value="WHD_Cdc6"/>
    <property type="match status" value="1"/>
</dbReference>
<evidence type="ECO:0000259" key="14">
    <source>
        <dbReference type="PROSITE" id="PS50157"/>
    </source>
</evidence>
<feature type="domain" description="BAH" evidence="15">
    <location>
        <begin position="50"/>
        <end position="183"/>
    </location>
</feature>
<dbReference type="GO" id="GO:0005524">
    <property type="term" value="F:ATP binding"/>
    <property type="evidence" value="ECO:0007669"/>
    <property type="project" value="UniProtKB-KW"/>
</dbReference>
<comment type="subcellular location">
    <subcellularLocation>
        <location evidence="1 12">Nucleus</location>
    </subcellularLocation>
</comment>
<evidence type="ECO:0000256" key="13">
    <source>
        <dbReference type="SAM" id="MobiDB-lite"/>
    </source>
</evidence>
<dbReference type="SMART" id="SM00382">
    <property type="entry name" value="AAA"/>
    <property type="match status" value="1"/>
</dbReference>
<dbReference type="Gene3D" id="2.30.30.490">
    <property type="match status" value="1"/>
</dbReference>
<dbReference type="InterPro" id="IPR027417">
    <property type="entry name" value="P-loop_NTPase"/>
</dbReference>
<organism evidence="16 17">
    <name type="scientific">Meganyctiphanes norvegica</name>
    <name type="common">Northern krill</name>
    <name type="synonym">Thysanopoda norvegica</name>
    <dbReference type="NCBI Taxonomy" id="48144"/>
    <lineage>
        <taxon>Eukaryota</taxon>
        <taxon>Metazoa</taxon>
        <taxon>Ecdysozoa</taxon>
        <taxon>Arthropoda</taxon>
        <taxon>Crustacea</taxon>
        <taxon>Multicrustacea</taxon>
        <taxon>Malacostraca</taxon>
        <taxon>Eumalacostraca</taxon>
        <taxon>Eucarida</taxon>
        <taxon>Euphausiacea</taxon>
        <taxon>Euphausiidae</taxon>
        <taxon>Meganyctiphanes</taxon>
    </lineage>
</organism>
<evidence type="ECO:0000313" key="16">
    <source>
        <dbReference type="EMBL" id="CAL4063001.1"/>
    </source>
</evidence>
<dbReference type="GO" id="GO:0003688">
    <property type="term" value="F:DNA replication origin binding"/>
    <property type="evidence" value="ECO:0007669"/>
    <property type="project" value="TreeGrafter"/>
</dbReference>
<dbReference type="Gene3D" id="3.40.50.300">
    <property type="entry name" value="P-loop containing nucleotide triphosphate hydrolases"/>
    <property type="match status" value="1"/>
</dbReference>
<keyword evidence="5" id="KW-0479">Metal-binding</keyword>
<accession>A0AAV2PRC0</accession>
<dbReference type="InterPro" id="IPR054425">
    <property type="entry name" value="Cdc6_ORC1-like_ATPase_lid"/>
</dbReference>
<dbReference type="CDD" id="cd00009">
    <property type="entry name" value="AAA"/>
    <property type="match status" value="1"/>
</dbReference>
<evidence type="ECO:0000256" key="2">
    <source>
        <dbReference type="ARBA" id="ARBA00008398"/>
    </source>
</evidence>
<evidence type="ECO:0000256" key="11">
    <source>
        <dbReference type="PROSITE-ProRule" id="PRU00042"/>
    </source>
</evidence>